<keyword evidence="4" id="KW-1185">Reference proteome</keyword>
<dbReference type="RefSeq" id="WP_049684915.1">
    <property type="nucleotide sequence ID" value="NZ_CP009170.1"/>
</dbReference>
<dbReference type="GO" id="GO:0042256">
    <property type="term" value="P:cytosolic ribosome assembly"/>
    <property type="evidence" value="ECO:0007669"/>
    <property type="project" value="UniProtKB-UniRule"/>
</dbReference>
<dbReference type="InterPro" id="IPR004394">
    <property type="entry name" value="Iojap/RsfS/C7orf30"/>
</dbReference>
<dbReference type="PANTHER" id="PTHR21043">
    <property type="entry name" value="IOJAP SUPERFAMILY ORTHOLOG"/>
    <property type="match status" value="1"/>
</dbReference>
<dbReference type="GO" id="GO:0090071">
    <property type="term" value="P:negative regulation of ribosome biogenesis"/>
    <property type="evidence" value="ECO:0007669"/>
    <property type="project" value="UniProtKB-UniRule"/>
</dbReference>
<comment type="similarity">
    <text evidence="1 2">Belongs to the Iojap/RsfS family.</text>
</comment>
<dbReference type="HAMAP" id="MF_01477">
    <property type="entry name" value="Iojap_RsfS"/>
    <property type="match status" value="1"/>
</dbReference>
<gene>
    <name evidence="2 3" type="primary">rsfS</name>
    <name evidence="3" type="ORF">TKV_c09340</name>
</gene>
<dbReference type="OrthoDB" id="9793681at2"/>
<sequence>MVDVKDKVFKICNLLEDKKAFDIKVLYIGELTTIADYFIIATGSSDTHVKALTDEIEKKLCEEGIFVDHIEGYASGKWVLMDYGDVVVHIFQEEERAFYNLERLWADAKEIVLDNLV</sequence>
<accession>A0A097AQN2</accession>
<dbReference type="KEGG" id="tki:TKV_c09340"/>
<dbReference type="EMBL" id="CP009170">
    <property type="protein sequence ID" value="AIS52113.1"/>
    <property type="molecule type" value="Genomic_DNA"/>
</dbReference>
<comment type="subcellular location">
    <subcellularLocation>
        <location evidence="2">Cytoplasm</location>
    </subcellularLocation>
</comment>
<dbReference type="GO" id="GO:0017148">
    <property type="term" value="P:negative regulation of translation"/>
    <property type="evidence" value="ECO:0007669"/>
    <property type="project" value="UniProtKB-UniRule"/>
</dbReference>
<name>A0A097AQN2_THEKI</name>
<evidence type="ECO:0000313" key="4">
    <source>
        <dbReference type="Proteomes" id="UP000029669"/>
    </source>
</evidence>
<protein>
    <recommendedName>
        <fullName evidence="2">Ribosomal silencing factor RsfS</fullName>
    </recommendedName>
</protein>
<evidence type="ECO:0000256" key="1">
    <source>
        <dbReference type="ARBA" id="ARBA00010574"/>
    </source>
</evidence>
<dbReference type="AlphaFoldDB" id="A0A097AQN2"/>
<reference evidence="4" key="1">
    <citation type="journal article" date="2015" name="Genome Announc.">
        <title>Whole-Genome Sequences of 80 Environmental and Clinical Isolates of Burkholderia pseudomallei.</title>
        <authorList>
            <person name="Johnson S.L."/>
            <person name="Baker A.L."/>
            <person name="Chain P.S."/>
            <person name="Currie B.J."/>
            <person name="Daligault H.E."/>
            <person name="Davenport K.W."/>
            <person name="Davis C.B."/>
            <person name="Inglis T.J."/>
            <person name="Kaestli M."/>
            <person name="Koren S."/>
            <person name="Mayo M."/>
            <person name="Merritt A.J."/>
            <person name="Price E.P."/>
            <person name="Sarovich D.S."/>
            <person name="Warner J."/>
            <person name="Rosovitz M.J."/>
        </authorList>
    </citation>
    <scope>NUCLEOTIDE SEQUENCE [LARGE SCALE GENOMIC DNA]</scope>
    <source>
        <strain evidence="4">DSM 2030</strain>
    </source>
</reference>
<keyword evidence="2" id="KW-0963">Cytoplasm</keyword>
<dbReference type="SUPFAM" id="SSF81301">
    <property type="entry name" value="Nucleotidyltransferase"/>
    <property type="match status" value="1"/>
</dbReference>
<dbReference type="GO" id="GO:0005737">
    <property type="term" value="C:cytoplasm"/>
    <property type="evidence" value="ECO:0007669"/>
    <property type="project" value="UniProtKB-SubCell"/>
</dbReference>
<organism evidence="3 4">
    <name type="scientific">Thermoanaerobacter kivui</name>
    <name type="common">Acetogenium kivui</name>
    <dbReference type="NCBI Taxonomy" id="2325"/>
    <lineage>
        <taxon>Bacteria</taxon>
        <taxon>Bacillati</taxon>
        <taxon>Bacillota</taxon>
        <taxon>Clostridia</taxon>
        <taxon>Thermoanaerobacterales</taxon>
        <taxon>Thermoanaerobacteraceae</taxon>
        <taxon>Thermoanaerobacter</taxon>
    </lineage>
</organism>
<dbReference type="HOGENOM" id="CLU_092688_2_2_9"/>
<comment type="subunit">
    <text evidence="2">Interacts with ribosomal protein uL14 (rplN).</text>
</comment>
<dbReference type="Proteomes" id="UP000029669">
    <property type="component" value="Chromosome"/>
</dbReference>
<comment type="function">
    <text evidence="2">Functions as a ribosomal silencing factor. Interacts with ribosomal protein uL14 (rplN), blocking formation of intersubunit bridge B8. Prevents association of the 30S and 50S ribosomal subunits and the formation of functional ribosomes, thus repressing translation.</text>
</comment>
<dbReference type="NCBIfam" id="TIGR00090">
    <property type="entry name" value="rsfS_iojap_ybeB"/>
    <property type="match status" value="1"/>
</dbReference>
<evidence type="ECO:0000313" key="3">
    <source>
        <dbReference type="EMBL" id="AIS52113.1"/>
    </source>
</evidence>
<proteinExistence type="inferred from homology"/>
<dbReference type="Pfam" id="PF02410">
    <property type="entry name" value="RsfS"/>
    <property type="match status" value="1"/>
</dbReference>
<keyword evidence="2" id="KW-0810">Translation regulation</keyword>
<dbReference type="PANTHER" id="PTHR21043:SF0">
    <property type="entry name" value="MITOCHONDRIAL ASSEMBLY OF RIBOSOMAL LARGE SUBUNIT PROTEIN 1"/>
    <property type="match status" value="1"/>
</dbReference>
<dbReference type="eggNOG" id="COG0799">
    <property type="taxonomic scope" value="Bacteria"/>
</dbReference>
<evidence type="ECO:0000256" key="2">
    <source>
        <dbReference type="HAMAP-Rule" id="MF_01477"/>
    </source>
</evidence>
<keyword evidence="2" id="KW-0678">Repressor</keyword>
<dbReference type="InterPro" id="IPR043519">
    <property type="entry name" value="NT_sf"/>
</dbReference>
<dbReference type="GO" id="GO:0043023">
    <property type="term" value="F:ribosomal large subunit binding"/>
    <property type="evidence" value="ECO:0007669"/>
    <property type="project" value="TreeGrafter"/>
</dbReference>
<dbReference type="STRING" id="2325.TKV_c09340"/>
<dbReference type="Gene3D" id="3.30.460.10">
    <property type="entry name" value="Beta Polymerase, domain 2"/>
    <property type="match status" value="1"/>
</dbReference>